<protein>
    <submittedName>
        <fullName evidence="2">17151_t:CDS:1</fullName>
    </submittedName>
</protein>
<keyword evidence="1" id="KW-0472">Membrane</keyword>
<evidence type="ECO:0000256" key="1">
    <source>
        <dbReference type="SAM" id="Phobius"/>
    </source>
</evidence>
<dbReference type="AlphaFoldDB" id="A0A9N8V0T8"/>
<proteinExistence type="predicted"/>
<evidence type="ECO:0000313" key="2">
    <source>
        <dbReference type="EMBL" id="CAG8438469.1"/>
    </source>
</evidence>
<organism evidence="2 3">
    <name type="scientific">Acaulospora morrowiae</name>
    <dbReference type="NCBI Taxonomy" id="94023"/>
    <lineage>
        <taxon>Eukaryota</taxon>
        <taxon>Fungi</taxon>
        <taxon>Fungi incertae sedis</taxon>
        <taxon>Mucoromycota</taxon>
        <taxon>Glomeromycotina</taxon>
        <taxon>Glomeromycetes</taxon>
        <taxon>Diversisporales</taxon>
        <taxon>Acaulosporaceae</taxon>
        <taxon>Acaulospora</taxon>
    </lineage>
</organism>
<keyword evidence="1" id="KW-1133">Transmembrane helix</keyword>
<reference evidence="2" key="1">
    <citation type="submission" date="2021-06" db="EMBL/GenBank/DDBJ databases">
        <authorList>
            <person name="Kallberg Y."/>
            <person name="Tangrot J."/>
            <person name="Rosling A."/>
        </authorList>
    </citation>
    <scope>NUCLEOTIDE SEQUENCE</scope>
    <source>
        <strain evidence="2">CL551</strain>
    </source>
</reference>
<keyword evidence="1" id="KW-0812">Transmembrane</keyword>
<sequence>MNGKGLDNKIMLASVGVFVGRKNKFIDSCNSDNTDGKKDCNKDYRNTLIGIIVIVVVTILLSVYFAIVVDSYAKRRENKERNAENSG</sequence>
<name>A0A9N8V0T8_9GLOM</name>
<dbReference type="EMBL" id="CAJVPV010000016">
    <property type="protein sequence ID" value="CAG8438469.1"/>
    <property type="molecule type" value="Genomic_DNA"/>
</dbReference>
<keyword evidence="3" id="KW-1185">Reference proteome</keyword>
<comment type="caution">
    <text evidence="2">The sequence shown here is derived from an EMBL/GenBank/DDBJ whole genome shotgun (WGS) entry which is preliminary data.</text>
</comment>
<gene>
    <name evidence="2" type="ORF">AMORRO_LOCUS94</name>
</gene>
<evidence type="ECO:0000313" key="3">
    <source>
        <dbReference type="Proteomes" id="UP000789342"/>
    </source>
</evidence>
<dbReference type="Proteomes" id="UP000789342">
    <property type="component" value="Unassembled WGS sequence"/>
</dbReference>
<feature type="transmembrane region" description="Helical" evidence="1">
    <location>
        <begin position="48"/>
        <end position="69"/>
    </location>
</feature>
<dbReference type="OrthoDB" id="2340358at2759"/>
<accession>A0A9N8V0T8</accession>